<dbReference type="PANTHER" id="PTHR30537:SF10">
    <property type="entry name" value="TRANSCRIPTIONAL REGULATOR-RELATED"/>
    <property type="match status" value="1"/>
</dbReference>
<reference evidence="6 7" key="1">
    <citation type="submission" date="2019-04" db="EMBL/GenBank/DDBJ databases">
        <authorList>
            <person name="Hwang J.C."/>
        </authorList>
    </citation>
    <scope>NUCLEOTIDE SEQUENCE [LARGE SCALE GENOMIC DNA]</scope>
    <source>
        <strain evidence="6 7">IMCC35002</strain>
    </source>
</reference>
<feature type="domain" description="HTH lysR-type" evidence="5">
    <location>
        <begin position="10"/>
        <end position="59"/>
    </location>
</feature>
<dbReference type="SUPFAM" id="SSF53850">
    <property type="entry name" value="Periplasmic binding protein-like II"/>
    <property type="match status" value="1"/>
</dbReference>
<dbReference type="Proteomes" id="UP000305675">
    <property type="component" value="Unassembled WGS sequence"/>
</dbReference>
<comment type="similarity">
    <text evidence="1">Belongs to the LysR transcriptional regulatory family.</text>
</comment>
<dbReference type="InterPro" id="IPR058163">
    <property type="entry name" value="LysR-type_TF_proteobact-type"/>
</dbReference>
<evidence type="ECO:0000313" key="6">
    <source>
        <dbReference type="EMBL" id="TKB49174.1"/>
    </source>
</evidence>
<keyword evidence="7" id="KW-1185">Reference proteome</keyword>
<dbReference type="InterPro" id="IPR036390">
    <property type="entry name" value="WH_DNA-bd_sf"/>
</dbReference>
<protein>
    <submittedName>
        <fullName evidence="6">LysR family transcriptional regulator</fullName>
    </submittedName>
</protein>
<dbReference type="Gene3D" id="3.40.190.290">
    <property type="match status" value="1"/>
</dbReference>
<comment type="caution">
    <text evidence="6">The sequence shown here is derived from an EMBL/GenBank/DDBJ whole genome shotgun (WGS) entry which is preliminary data.</text>
</comment>
<organism evidence="6 7">
    <name type="scientific">Ferrimonas aestuarii</name>
    <dbReference type="NCBI Taxonomy" id="2569539"/>
    <lineage>
        <taxon>Bacteria</taxon>
        <taxon>Pseudomonadati</taxon>
        <taxon>Pseudomonadota</taxon>
        <taxon>Gammaproteobacteria</taxon>
        <taxon>Alteromonadales</taxon>
        <taxon>Ferrimonadaceae</taxon>
        <taxon>Ferrimonas</taxon>
    </lineage>
</organism>
<name>A0A4U1BDT7_9GAMM</name>
<dbReference type="GO" id="GO:0006351">
    <property type="term" value="P:DNA-templated transcription"/>
    <property type="evidence" value="ECO:0007669"/>
    <property type="project" value="TreeGrafter"/>
</dbReference>
<dbReference type="PANTHER" id="PTHR30537">
    <property type="entry name" value="HTH-TYPE TRANSCRIPTIONAL REGULATOR"/>
    <property type="match status" value="1"/>
</dbReference>
<evidence type="ECO:0000256" key="4">
    <source>
        <dbReference type="ARBA" id="ARBA00023163"/>
    </source>
</evidence>
<dbReference type="GO" id="GO:0043565">
    <property type="term" value="F:sequence-specific DNA binding"/>
    <property type="evidence" value="ECO:0007669"/>
    <property type="project" value="TreeGrafter"/>
</dbReference>
<dbReference type="SUPFAM" id="SSF46785">
    <property type="entry name" value="Winged helix' DNA-binding domain"/>
    <property type="match status" value="1"/>
</dbReference>
<keyword evidence="4" id="KW-0804">Transcription</keyword>
<dbReference type="InterPro" id="IPR036388">
    <property type="entry name" value="WH-like_DNA-bd_sf"/>
</dbReference>
<sequence length="291" mass="32353">MANWEGINEFVAVVETESFTAASKRLGISTAQVSRQISTLEQRLATKLFYRTTRRVTVTDAGQLFYQHTRPLLDGVEEAESALNSLQSNPRGKLKLTAPVAFGEQHITPVISQYCLEYPDLNVEMMLTNLQVDLVDEGVDLAIRLGQLADSNMMAKRLGSRTLHLCAAPSYLERSGEPHSLSELANHNCLLGTLDYWRFNNNNRTTQLKVSGSLRCNSGQALLDMALAGVGLVQLPSNYVSQPLQTGELVELMTQFRPPEEGIWALYPHNRQLSPKVSLLIDRLKQALSEP</sequence>
<dbReference type="InterPro" id="IPR000847">
    <property type="entry name" value="LysR_HTH_N"/>
</dbReference>
<evidence type="ECO:0000259" key="5">
    <source>
        <dbReference type="PROSITE" id="PS50931"/>
    </source>
</evidence>
<dbReference type="PROSITE" id="PS50931">
    <property type="entry name" value="HTH_LYSR"/>
    <property type="match status" value="1"/>
</dbReference>
<gene>
    <name evidence="6" type="ORF">FCL42_20950</name>
</gene>
<proteinExistence type="inferred from homology"/>
<keyword evidence="2" id="KW-0805">Transcription regulation</keyword>
<accession>A0A4U1BDT7</accession>
<dbReference type="FunFam" id="3.40.190.290:FF:000001">
    <property type="entry name" value="Transcriptional regulator, LysR family"/>
    <property type="match status" value="1"/>
</dbReference>
<dbReference type="GO" id="GO:0003700">
    <property type="term" value="F:DNA-binding transcription factor activity"/>
    <property type="evidence" value="ECO:0007669"/>
    <property type="project" value="InterPro"/>
</dbReference>
<evidence type="ECO:0000256" key="3">
    <source>
        <dbReference type="ARBA" id="ARBA00023125"/>
    </source>
</evidence>
<dbReference type="AlphaFoldDB" id="A0A4U1BDT7"/>
<evidence type="ECO:0000313" key="7">
    <source>
        <dbReference type="Proteomes" id="UP000305675"/>
    </source>
</evidence>
<dbReference type="EMBL" id="SWCJ01000028">
    <property type="protein sequence ID" value="TKB49174.1"/>
    <property type="molecule type" value="Genomic_DNA"/>
</dbReference>
<dbReference type="Gene3D" id="1.10.10.10">
    <property type="entry name" value="Winged helix-like DNA-binding domain superfamily/Winged helix DNA-binding domain"/>
    <property type="match status" value="1"/>
</dbReference>
<dbReference type="OrthoDB" id="9786526at2"/>
<dbReference type="Pfam" id="PF00126">
    <property type="entry name" value="HTH_1"/>
    <property type="match status" value="1"/>
</dbReference>
<evidence type="ECO:0000256" key="1">
    <source>
        <dbReference type="ARBA" id="ARBA00009437"/>
    </source>
</evidence>
<dbReference type="FunFam" id="1.10.10.10:FF:000001">
    <property type="entry name" value="LysR family transcriptional regulator"/>
    <property type="match status" value="1"/>
</dbReference>
<dbReference type="Pfam" id="PF03466">
    <property type="entry name" value="LysR_substrate"/>
    <property type="match status" value="1"/>
</dbReference>
<evidence type="ECO:0000256" key="2">
    <source>
        <dbReference type="ARBA" id="ARBA00023015"/>
    </source>
</evidence>
<dbReference type="RefSeq" id="WP_136865372.1">
    <property type="nucleotide sequence ID" value="NZ_SWCJ01000028.1"/>
</dbReference>
<keyword evidence="3" id="KW-0238">DNA-binding</keyword>
<dbReference type="InterPro" id="IPR005119">
    <property type="entry name" value="LysR_subst-bd"/>
</dbReference>